<keyword evidence="9" id="KW-1185">Reference proteome</keyword>
<dbReference type="InterPro" id="IPR020846">
    <property type="entry name" value="MFS_dom"/>
</dbReference>
<dbReference type="InterPro" id="IPR011701">
    <property type="entry name" value="MFS"/>
</dbReference>
<dbReference type="GO" id="GO:0022857">
    <property type="term" value="F:transmembrane transporter activity"/>
    <property type="evidence" value="ECO:0007669"/>
    <property type="project" value="InterPro"/>
</dbReference>
<evidence type="ECO:0000256" key="5">
    <source>
        <dbReference type="ARBA" id="ARBA00023136"/>
    </source>
</evidence>
<proteinExistence type="predicted"/>
<dbReference type="Proteomes" id="UP000319213">
    <property type="component" value="Unassembled WGS sequence"/>
</dbReference>
<dbReference type="SUPFAM" id="SSF103473">
    <property type="entry name" value="MFS general substrate transporter"/>
    <property type="match status" value="1"/>
</dbReference>
<evidence type="ECO:0000313" key="9">
    <source>
        <dbReference type="Proteomes" id="UP000319213"/>
    </source>
</evidence>
<evidence type="ECO:0000256" key="4">
    <source>
        <dbReference type="ARBA" id="ARBA00022989"/>
    </source>
</evidence>
<organism evidence="8 9">
    <name type="scientific">Thermopolyspora flexuosa</name>
    <dbReference type="NCBI Taxonomy" id="103836"/>
    <lineage>
        <taxon>Bacteria</taxon>
        <taxon>Bacillati</taxon>
        <taxon>Actinomycetota</taxon>
        <taxon>Actinomycetes</taxon>
        <taxon>Streptosporangiales</taxon>
        <taxon>Streptosporangiaceae</taxon>
        <taxon>Thermopolyspora</taxon>
    </lineage>
</organism>
<feature type="transmembrane region" description="Helical" evidence="6">
    <location>
        <begin position="251"/>
        <end position="270"/>
    </location>
</feature>
<dbReference type="InterPro" id="IPR036259">
    <property type="entry name" value="MFS_trans_sf"/>
</dbReference>
<dbReference type="Pfam" id="PF07690">
    <property type="entry name" value="MFS_1"/>
    <property type="match status" value="1"/>
</dbReference>
<dbReference type="CDD" id="cd17324">
    <property type="entry name" value="MFS_NepI_like"/>
    <property type="match status" value="1"/>
</dbReference>
<feature type="transmembrane region" description="Helical" evidence="6">
    <location>
        <begin position="112"/>
        <end position="131"/>
    </location>
</feature>
<dbReference type="InterPro" id="IPR050189">
    <property type="entry name" value="MFS_Efflux_Transporters"/>
</dbReference>
<dbReference type="PANTHER" id="PTHR43124">
    <property type="entry name" value="PURINE EFFLUX PUMP PBUE"/>
    <property type="match status" value="1"/>
</dbReference>
<feature type="transmembrane region" description="Helical" evidence="6">
    <location>
        <begin position="56"/>
        <end position="77"/>
    </location>
</feature>
<name>A0A543IWA6_9ACTN</name>
<dbReference type="PANTHER" id="PTHR43124:SF3">
    <property type="entry name" value="CHLORAMPHENICOL EFFLUX PUMP RV0191"/>
    <property type="match status" value="1"/>
</dbReference>
<dbReference type="GO" id="GO:0005886">
    <property type="term" value="C:plasma membrane"/>
    <property type="evidence" value="ECO:0007669"/>
    <property type="project" value="UniProtKB-SubCell"/>
</dbReference>
<dbReference type="PROSITE" id="PS50850">
    <property type="entry name" value="MFS"/>
    <property type="match status" value="1"/>
</dbReference>
<accession>A0A543IWA6</accession>
<evidence type="ECO:0000313" key="8">
    <source>
        <dbReference type="EMBL" id="TQM74837.1"/>
    </source>
</evidence>
<reference evidence="8 9" key="1">
    <citation type="submission" date="2019-06" db="EMBL/GenBank/DDBJ databases">
        <title>Sequencing the genomes of 1000 actinobacteria strains.</title>
        <authorList>
            <person name="Klenk H.-P."/>
        </authorList>
    </citation>
    <scope>NUCLEOTIDE SEQUENCE [LARGE SCALE GENOMIC DNA]</scope>
    <source>
        <strain evidence="8 9">DSM 43186</strain>
    </source>
</reference>
<evidence type="ECO:0000256" key="1">
    <source>
        <dbReference type="ARBA" id="ARBA00004651"/>
    </source>
</evidence>
<comment type="caution">
    <text evidence="8">The sequence shown here is derived from an EMBL/GenBank/DDBJ whole genome shotgun (WGS) entry which is preliminary data.</text>
</comment>
<feature type="transmembrane region" description="Helical" evidence="6">
    <location>
        <begin position="171"/>
        <end position="193"/>
    </location>
</feature>
<feature type="transmembrane region" description="Helical" evidence="6">
    <location>
        <begin position="341"/>
        <end position="362"/>
    </location>
</feature>
<evidence type="ECO:0000256" key="3">
    <source>
        <dbReference type="ARBA" id="ARBA00022692"/>
    </source>
</evidence>
<gene>
    <name evidence="8" type="ORF">FHX40_1521</name>
</gene>
<sequence>MLDIQNRTAAGSTARGWSAVCAVALGIFALMTSELLPVGLLTPVAAELAVSEGTAGLMVTTPGLVAAVAAPVLTIVAGRLDRKVMLAGLIGLMALANLACAVAPAFAVVLAARLTVGVSVGGFWAIAGGLAPRLVPERHVGRATAVIFGGVSTASVIGVPAGTLAGQAGGWRLGFALVGLLGLVALGFLLLLVPALPATRTVSFAQVPGVWRTPAVRAGIALTFLLITGHFAAYTYLRPIAHEIAGIRPDVIGLLLLGYGVAGVAGNFVAGGQVARRTRGTLLVIGAALTAVTGLLAVAGAGPATGTAAVVAWGLAYGGVSVSLQTWMLKAAPAAAEAATSLFVAAFNLSIALGALLGGLAVDGYGTAAALWLAAALLLPSTLVVLVTRPDPATRPRAGRRLEPNLREE</sequence>
<keyword evidence="3 6" id="KW-0812">Transmembrane</keyword>
<feature type="transmembrane region" description="Helical" evidence="6">
    <location>
        <begin position="84"/>
        <end position="106"/>
    </location>
</feature>
<evidence type="ECO:0000256" key="6">
    <source>
        <dbReference type="SAM" id="Phobius"/>
    </source>
</evidence>
<dbReference type="OrthoDB" id="9814237at2"/>
<dbReference type="RefSeq" id="WP_142258949.1">
    <property type="nucleotide sequence ID" value="NZ_BMPV01000003.1"/>
</dbReference>
<feature type="transmembrane region" description="Helical" evidence="6">
    <location>
        <begin position="308"/>
        <end position="329"/>
    </location>
</feature>
<evidence type="ECO:0000259" key="7">
    <source>
        <dbReference type="PROSITE" id="PS50850"/>
    </source>
</evidence>
<keyword evidence="4 6" id="KW-1133">Transmembrane helix</keyword>
<feature type="transmembrane region" description="Helical" evidence="6">
    <location>
        <begin position="143"/>
        <end position="165"/>
    </location>
</feature>
<protein>
    <submittedName>
        <fullName evidence="8">Putative MFS family arabinose efflux permease</fullName>
    </submittedName>
</protein>
<dbReference type="EMBL" id="VFPQ01000001">
    <property type="protein sequence ID" value="TQM74837.1"/>
    <property type="molecule type" value="Genomic_DNA"/>
</dbReference>
<feature type="transmembrane region" description="Helical" evidence="6">
    <location>
        <begin position="16"/>
        <end position="36"/>
    </location>
</feature>
<feature type="transmembrane region" description="Helical" evidence="6">
    <location>
        <begin position="368"/>
        <end position="387"/>
    </location>
</feature>
<comment type="subcellular location">
    <subcellularLocation>
        <location evidence="1">Cell membrane</location>
        <topology evidence="1">Multi-pass membrane protein</topology>
    </subcellularLocation>
</comment>
<feature type="transmembrane region" description="Helical" evidence="6">
    <location>
        <begin position="282"/>
        <end position="302"/>
    </location>
</feature>
<feature type="transmembrane region" description="Helical" evidence="6">
    <location>
        <begin position="214"/>
        <end position="236"/>
    </location>
</feature>
<keyword evidence="5 6" id="KW-0472">Membrane</keyword>
<dbReference type="Gene3D" id="1.20.1250.20">
    <property type="entry name" value="MFS general substrate transporter like domains"/>
    <property type="match status" value="2"/>
</dbReference>
<keyword evidence="2" id="KW-1003">Cell membrane</keyword>
<feature type="domain" description="Major facilitator superfamily (MFS) profile" evidence="7">
    <location>
        <begin position="19"/>
        <end position="393"/>
    </location>
</feature>
<dbReference type="AlphaFoldDB" id="A0A543IWA6"/>
<evidence type="ECO:0000256" key="2">
    <source>
        <dbReference type="ARBA" id="ARBA00022475"/>
    </source>
</evidence>